<reference evidence="2" key="1">
    <citation type="journal article" date="2022" name="Mol. Ecol. Resour.">
        <title>The genomes of chicory, endive, great burdock and yacon provide insights into Asteraceae palaeo-polyploidization history and plant inulin production.</title>
        <authorList>
            <person name="Fan W."/>
            <person name="Wang S."/>
            <person name="Wang H."/>
            <person name="Wang A."/>
            <person name="Jiang F."/>
            <person name="Liu H."/>
            <person name="Zhao H."/>
            <person name="Xu D."/>
            <person name="Zhang Y."/>
        </authorList>
    </citation>
    <scope>NUCLEOTIDE SEQUENCE [LARGE SCALE GENOMIC DNA]</scope>
    <source>
        <strain evidence="2">cv. Yunnan</strain>
    </source>
</reference>
<name>A0ACB9J9Y5_9ASTR</name>
<keyword evidence="2" id="KW-1185">Reference proteome</keyword>
<evidence type="ECO:0000313" key="1">
    <source>
        <dbReference type="EMBL" id="KAI3817080.1"/>
    </source>
</evidence>
<proteinExistence type="predicted"/>
<reference evidence="1 2" key="2">
    <citation type="journal article" date="2022" name="Mol. Ecol. Resour.">
        <title>The genomes of chicory, endive, great burdock and yacon provide insights into Asteraceae paleo-polyploidization history and plant inulin production.</title>
        <authorList>
            <person name="Fan W."/>
            <person name="Wang S."/>
            <person name="Wang H."/>
            <person name="Wang A."/>
            <person name="Jiang F."/>
            <person name="Liu H."/>
            <person name="Zhao H."/>
            <person name="Xu D."/>
            <person name="Zhang Y."/>
        </authorList>
    </citation>
    <scope>NUCLEOTIDE SEQUENCE [LARGE SCALE GENOMIC DNA]</scope>
    <source>
        <strain evidence="2">cv. Yunnan</strain>
        <tissue evidence="1">Leaves</tissue>
    </source>
</reference>
<evidence type="ECO:0000313" key="2">
    <source>
        <dbReference type="Proteomes" id="UP001056120"/>
    </source>
</evidence>
<dbReference type="Proteomes" id="UP001056120">
    <property type="component" value="Linkage Group LG04"/>
</dbReference>
<protein>
    <submittedName>
        <fullName evidence="1">Uncharacterized protein</fullName>
    </submittedName>
</protein>
<sequence>MMESGRDFDGSELIRFLTLIIVLRSRSFSTAWSSAQSQTQLMEDMEEASSVKEWLVGLSKMLFIALLLICLGSQLESYASNHRFNKGDIIPFYANRVGPFSNSQETYAYYDLPYCSPDTVKEESLNLGEMLNGDRLVSTPYKFEFLVDKDYEVFCNKTLRKTDVSKFRNAIKKDYYMQLYFDDLPLWAFIGNLQKNYTNEGINSISILNTHFEFEVFYNKDRVIEANL</sequence>
<accession>A0ACB9J9Y5</accession>
<dbReference type="EMBL" id="CM042021">
    <property type="protein sequence ID" value="KAI3817080.1"/>
    <property type="molecule type" value="Genomic_DNA"/>
</dbReference>
<comment type="caution">
    <text evidence="1">The sequence shown here is derived from an EMBL/GenBank/DDBJ whole genome shotgun (WGS) entry which is preliminary data.</text>
</comment>
<gene>
    <name evidence="1" type="ORF">L1987_10867</name>
</gene>
<organism evidence="1 2">
    <name type="scientific">Smallanthus sonchifolius</name>
    <dbReference type="NCBI Taxonomy" id="185202"/>
    <lineage>
        <taxon>Eukaryota</taxon>
        <taxon>Viridiplantae</taxon>
        <taxon>Streptophyta</taxon>
        <taxon>Embryophyta</taxon>
        <taxon>Tracheophyta</taxon>
        <taxon>Spermatophyta</taxon>
        <taxon>Magnoliopsida</taxon>
        <taxon>eudicotyledons</taxon>
        <taxon>Gunneridae</taxon>
        <taxon>Pentapetalae</taxon>
        <taxon>asterids</taxon>
        <taxon>campanulids</taxon>
        <taxon>Asterales</taxon>
        <taxon>Asteraceae</taxon>
        <taxon>Asteroideae</taxon>
        <taxon>Heliantheae alliance</taxon>
        <taxon>Millerieae</taxon>
        <taxon>Smallanthus</taxon>
    </lineage>
</organism>